<keyword evidence="1" id="KW-0472">Membrane</keyword>
<evidence type="ECO:0000256" key="1">
    <source>
        <dbReference type="SAM" id="Phobius"/>
    </source>
</evidence>
<dbReference type="EMBL" id="LN899820">
    <property type="protein sequence ID" value="CUV54926.1"/>
    <property type="molecule type" value="Genomic_DNA"/>
</dbReference>
<name>A0A0S4WTN1_RALSL</name>
<dbReference type="PATRIC" id="fig|305.118.peg.1099"/>
<keyword evidence="1" id="KW-0812">Transmembrane</keyword>
<reference evidence="2" key="1">
    <citation type="submission" date="2015-10" db="EMBL/GenBank/DDBJ databases">
        <authorList>
            <person name="Gilbert D.G."/>
        </authorList>
    </citation>
    <scope>NUCLEOTIDE SEQUENCE</scope>
    <source>
        <strain evidence="2">Phyl III-seqv23</strain>
    </source>
</reference>
<gene>
    <name evidence="2" type="ORF">RUN215_v1_420005</name>
</gene>
<evidence type="ECO:0000313" key="2">
    <source>
        <dbReference type="EMBL" id="CUV54926.1"/>
    </source>
</evidence>
<protein>
    <submittedName>
        <fullName evidence="2">Sterol desaturase-like protein</fullName>
    </submittedName>
</protein>
<accession>A0A0S4WTN1</accession>
<proteinExistence type="predicted"/>
<feature type="transmembrane region" description="Helical" evidence="1">
    <location>
        <begin position="24"/>
        <end position="43"/>
    </location>
</feature>
<organism evidence="2">
    <name type="scientific">Ralstonia solanacearum</name>
    <name type="common">Pseudomonas solanacearum</name>
    <dbReference type="NCBI Taxonomy" id="305"/>
    <lineage>
        <taxon>Bacteria</taxon>
        <taxon>Pseudomonadati</taxon>
        <taxon>Pseudomonadota</taxon>
        <taxon>Betaproteobacteria</taxon>
        <taxon>Burkholderiales</taxon>
        <taxon>Burkholderiaceae</taxon>
        <taxon>Ralstonia</taxon>
        <taxon>Ralstonia solanacearum species complex</taxon>
    </lineage>
</organism>
<keyword evidence="1" id="KW-1133">Transmembrane helix</keyword>
<dbReference type="AlphaFoldDB" id="A0A0S4WTN1"/>
<sequence length="59" mass="6760">MWASHVTHHASEGMHFSTEFRQSLTYPISGMWLFWLPLAWIGFTPDWVIAVAPGFESPP</sequence>